<dbReference type="InterPro" id="IPR036249">
    <property type="entry name" value="Thioredoxin-like_sf"/>
</dbReference>
<protein>
    <submittedName>
        <fullName evidence="3">Thioredoxin family protein</fullName>
    </submittedName>
</protein>
<dbReference type="Gene3D" id="3.40.30.10">
    <property type="entry name" value="Glutaredoxin"/>
    <property type="match status" value="1"/>
</dbReference>
<accession>A0ABW2CEA7</accession>
<feature type="domain" description="Thioredoxin" evidence="2">
    <location>
        <begin position="52"/>
        <end position="170"/>
    </location>
</feature>
<dbReference type="RefSeq" id="WP_309239585.1">
    <property type="nucleotide sequence ID" value="NZ_JBHSXS010000004.1"/>
</dbReference>
<evidence type="ECO:0000313" key="3">
    <source>
        <dbReference type="EMBL" id="MFC6880112.1"/>
    </source>
</evidence>
<dbReference type="SUPFAM" id="SSF52833">
    <property type="entry name" value="Thioredoxin-like"/>
    <property type="match status" value="1"/>
</dbReference>
<keyword evidence="4" id="KW-1185">Reference proteome</keyword>
<proteinExistence type="predicted"/>
<evidence type="ECO:0000256" key="1">
    <source>
        <dbReference type="SAM" id="MobiDB-lite"/>
    </source>
</evidence>
<feature type="compositionally biased region" description="Basic residues" evidence="1">
    <location>
        <begin position="34"/>
        <end position="44"/>
    </location>
</feature>
<comment type="caution">
    <text evidence="3">The sequence shown here is derived from an EMBL/GenBank/DDBJ whole genome shotgun (WGS) entry which is preliminary data.</text>
</comment>
<evidence type="ECO:0000259" key="2">
    <source>
        <dbReference type="PROSITE" id="PS51352"/>
    </source>
</evidence>
<organism evidence="3 4">
    <name type="scientific">Actinomadura yumaensis</name>
    <dbReference type="NCBI Taxonomy" id="111807"/>
    <lineage>
        <taxon>Bacteria</taxon>
        <taxon>Bacillati</taxon>
        <taxon>Actinomycetota</taxon>
        <taxon>Actinomycetes</taxon>
        <taxon>Streptosporangiales</taxon>
        <taxon>Thermomonosporaceae</taxon>
        <taxon>Actinomadura</taxon>
    </lineage>
</organism>
<dbReference type="PROSITE" id="PS51352">
    <property type="entry name" value="THIOREDOXIN_2"/>
    <property type="match status" value="1"/>
</dbReference>
<dbReference type="EMBL" id="JBHSXS010000004">
    <property type="protein sequence ID" value="MFC6880112.1"/>
    <property type="molecule type" value="Genomic_DNA"/>
</dbReference>
<reference evidence="4" key="1">
    <citation type="journal article" date="2019" name="Int. J. Syst. Evol. Microbiol.">
        <title>The Global Catalogue of Microorganisms (GCM) 10K type strain sequencing project: providing services to taxonomists for standard genome sequencing and annotation.</title>
        <authorList>
            <consortium name="The Broad Institute Genomics Platform"/>
            <consortium name="The Broad Institute Genome Sequencing Center for Infectious Disease"/>
            <person name="Wu L."/>
            <person name="Ma J."/>
        </authorList>
    </citation>
    <scope>NUCLEOTIDE SEQUENCE [LARGE SCALE GENOMIC DNA]</scope>
    <source>
        <strain evidence="4">JCM 3369</strain>
    </source>
</reference>
<sequence>MEGAVVAAVVLVAATVFGLVRRYRDGVLRAPGGARRRARARARGKGSEVGDDSQGNGQEPRSGQGADGDVLTAADLGEPLGERATLLQFSSAFCAPCRATRRVLGEVAEMVDGVSHVELDAEAHLALVRRFNVLRTPTVLVLDREGNVLRRASGQPRKADVIAALGAAIS</sequence>
<name>A0ABW2CEA7_9ACTN</name>
<dbReference type="InterPro" id="IPR013766">
    <property type="entry name" value="Thioredoxin_domain"/>
</dbReference>
<dbReference type="Proteomes" id="UP001596380">
    <property type="component" value="Unassembled WGS sequence"/>
</dbReference>
<dbReference type="CDD" id="cd02947">
    <property type="entry name" value="TRX_family"/>
    <property type="match status" value="1"/>
</dbReference>
<evidence type="ECO:0000313" key="4">
    <source>
        <dbReference type="Proteomes" id="UP001596380"/>
    </source>
</evidence>
<dbReference type="Pfam" id="PF00085">
    <property type="entry name" value="Thioredoxin"/>
    <property type="match status" value="1"/>
</dbReference>
<feature type="region of interest" description="Disordered" evidence="1">
    <location>
        <begin position="34"/>
        <end position="71"/>
    </location>
</feature>
<gene>
    <name evidence="3" type="ORF">ACFQKB_10080</name>
</gene>